<reference evidence="3" key="1">
    <citation type="journal article" date="2019" name="Int. J. Syst. Evol. Microbiol.">
        <title>The Global Catalogue of Microorganisms (GCM) 10K type strain sequencing project: providing services to taxonomists for standard genome sequencing and annotation.</title>
        <authorList>
            <consortium name="The Broad Institute Genomics Platform"/>
            <consortium name="The Broad Institute Genome Sequencing Center for Infectious Disease"/>
            <person name="Wu L."/>
            <person name="Ma J."/>
        </authorList>
    </citation>
    <scope>NUCLEOTIDE SEQUENCE [LARGE SCALE GENOMIC DNA]</scope>
    <source>
        <strain evidence="3">CCUG 53270</strain>
    </source>
</reference>
<keyword evidence="3" id="KW-1185">Reference proteome</keyword>
<comment type="caution">
    <text evidence="2">The sequence shown here is derived from an EMBL/GenBank/DDBJ whole genome shotgun (WGS) entry which is preliminary data.</text>
</comment>
<organism evidence="2 3">
    <name type="scientific">Paenibacillus vulneris</name>
    <dbReference type="NCBI Taxonomy" id="1133364"/>
    <lineage>
        <taxon>Bacteria</taxon>
        <taxon>Bacillati</taxon>
        <taxon>Bacillota</taxon>
        <taxon>Bacilli</taxon>
        <taxon>Bacillales</taxon>
        <taxon>Paenibacillaceae</taxon>
        <taxon>Paenibacillus</taxon>
    </lineage>
</organism>
<name>A0ABW3USB3_9BACL</name>
<feature type="region of interest" description="Disordered" evidence="1">
    <location>
        <begin position="45"/>
        <end position="65"/>
    </location>
</feature>
<gene>
    <name evidence="2" type="ORF">ACFQ4B_24130</name>
</gene>
<dbReference type="RefSeq" id="WP_079910379.1">
    <property type="nucleotide sequence ID" value="NZ_BAABJG010000022.1"/>
</dbReference>
<evidence type="ECO:0000256" key="1">
    <source>
        <dbReference type="SAM" id="MobiDB-lite"/>
    </source>
</evidence>
<feature type="compositionally biased region" description="Low complexity" evidence="1">
    <location>
        <begin position="45"/>
        <end position="62"/>
    </location>
</feature>
<proteinExistence type="predicted"/>
<evidence type="ECO:0000313" key="3">
    <source>
        <dbReference type="Proteomes" id="UP001597180"/>
    </source>
</evidence>
<protein>
    <submittedName>
        <fullName evidence="2">Uncharacterized protein</fullName>
    </submittedName>
</protein>
<accession>A0ABW3USB3</accession>
<sequence length="215" mass="24094">MYQNFQQNSFQPQVGSGNVVSQYRGLENRYQPVGTVQSQYQSGNQQFQGSNQFSSFQSPQNYHTANYRGNQQGHDAYLRSDSNQPAQQFGGSFLNQAPSFNSNFNSSFSGQQFVQQNPEAYHTANYRGNQQGHDAYLRSDSSQPAQQQFGIGQSFNAGLNYGGSQQYGQVQSSQAYHTANYRGNQQGHDAYLRSDSSQPAQQQFGISSFGFNRQF</sequence>
<dbReference type="EMBL" id="JBHTLU010000034">
    <property type="protein sequence ID" value="MFD1223214.1"/>
    <property type="molecule type" value="Genomic_DNA"/>
</dbReference>
<evidence type="ECO:0000313" key="2">
    <source>
        <dbReference type="EMBL" id="MFD1223214.1"/>
    </source>
</evidence>
<dbReference type="Proteomes" id="UP001597180">
    <property type="component" value="Unassembled WGS sequence"/>
</dbReference>